<dbReference type="STRING" id="386301.SAMN05216282_106123"/>
<dbReference type="AlphaFoldDB" id="A0A1G9C3R7"/>
<keyword evidence="1" id="KW-0472">Membrane</keyword>
<dbReference type="Pfam" id="PF07811">
    <property type="entry name" value="TadE"/>
    <property type="match status" value="1"/>
</dbReference>
<dbReference type="NCBIfam" id="NF041390">
    <property type="entry name" value="TadE_Rv3655c"/>
    <property type="match status" value="1"/>
</dbReference>
<proteinExistence type="predicted"/>
<dbReference type="RefSeq" id="WP_092322943.1">
    <property type="nucleotide sequence ID" value="NZ_FNFU01000006.1"/>
</dbReference>
<gene>
    <name evidence="3" type="ORF">SAMN05216282_106123</name>
</gene>
<keyword evidence="1" id="KW-1133">Transmembrane helix</keyword>
<dbReference type="PROSITE" id="PS51257">
    <property type="entry name" value="PROKAR_LIPOPROTEIN"/>
    <property type="match status" value="1"/>
</dbReference>
<evidence type="ECO:0000256" key="1">
    <source>
        <dbReference type="SAM" id="Phobius"/>
    </source>
</evidence>
<keyword evidence="1" id="KW-0812">Transmembrane</keyword>
<protein>
    <submittedName>
        <fullName evidence="3">TadE-like protein</fullName>
    </submittedName>
</protein>
<feature type="domain" description="TadE-like" evidence="2">
    <location>
        <begin position="14"/>
        <end position="56"/>
    </location>
</feature>
<evidence type="ECO:0000313" key="3">
    <source>
        <dbReference type="EMBL" id="SDK45955.1"/>
    </source>
</evidence>
<organism evidence="3 4">
    <name type="scientific">Cryobacterium psychrotolerans</name>
    <dbReference type="NCBI Taxonomy" id="386301"/>
    <lineage>
        <taxon>Bacteria</taxon>
        <taxon>Bacillati</taxon>
        <taxon>Actinomycetota</taxon>
        <taxon>Actinomycetes</taxon>
        <taxon>Micrococcales</taxon>
        <taxon>Microbacteriaceae</taxon>
        <taxon>Cryobacterium</taxon>
    </lineage>
</organism>
<evidence type="ECO:0000313" key="4">
    <source>
        <dbReference type="Proteomes" id="UP000198701"/>
    </source>
</evidence>
<dbReference type="InterPro" id="IPR012495">
    <property type="entry name" value="TadE-like_dom"/>
</dbReference>
<name>A0A1G9C3R7_9MICO</name>
<accession>A0A1G9C3R7</accession>
<feature type="transmembrane region" description="Helical" evidence="1">
    <location>
        <begin position="20"/>
        <end position="38"/>
    </location>
</feature>
<dbReference type="OrthoDB" id="5125815at2"/>
<dbReference type="InterPro" id="IPR049790">
    <property type="entry name" value="Rv3655c/TadE"/>
</dbReference>
<dbReference type="Proteomes" id="UP000198701">
    <property type="component" value="Unassembled WGS sequence"/>
</dbReference>
<keyword evidence="4" id="KW-1185">Reference proteome</keyword>
<reference evidence="3 4" key="1">
    <citation type="submission" date="2016-10" db="EMBL/GenBank/DDBJ databases">
        <authorList>
            <person name="de Groot N.N."/>
        </authorList>
    </citation>
    <scope>NUCLEOTIDE SEQUENCE [LARGE SCALE GENOMIC DNA]</scope>
    <source>
        <strain evidence="3 4">CGMCC 1.5382</strain>
    </source>
</reference>
<sequence length="124" mass="12488">MRSAWGSGHGRDDGTVTAEFAVVLPAVLLVLACCLGAVQVVGQQVRLTDAAGDAARLLARGESAERAASLVHRSVGGARLATERRGEFVCARLSAPAAFGPYATFGLTVAARSCALGGAVVPGP</sequence>
<evidence type="ECO:0000259" key="2">
    <source>
        <dbReference type="Pfam" id="PF07811"/>
    </source>
</evidence>
<dbReference type="EMBL" id="FNFU01000006">
    <property type="protein sequence ID" value="SDK45955.1"/>
    <property type="molecule type" value="Genomic_DNA"/>
</dbReference>